<keyword evidence="2" id="KW-0804">Transcription</keyword>
<dbReference type="Gene3D" id="3.40.50.880">
    <property type="match status" value="1"/>
</dbReference>
<dbReference type="KEGG" id="agf:ET445_15720"/>
<evidence type="ECO:0000313" key="5">
    <source>
        <dbReference type="Proteomes" id="UP000291259"/>
    </source>
</evidence>
<evidence type="ECO:0000259" key="3">
    <source>
        <dbReference type="PROSITE" id="PS01124"/>
    </source>
</evidence>
<dbReference type="OrthoDB" id="3194870at2"/>
<reference evidence="4 5" key="1">
    <citation type="submission" date="2019-01" db="EMBL/GenBank/DDBJ databases">
        <title>Genome sequencing of strain FW100M-8.</title>
        <authorList>
            <person name="Heo J."/>
            <person name="Kim S.-J."/>
            <person name="Kim J.-S."/>
            <person name="Hong S.-B."/>
            <person name="Kwon S.-W."/>
        </authorList>
    </citation>
    <scope>NUCLEOTIDE SEQUENCE [LARGE SCALE GENOMIC DNA]</scope>
    <source>
        <strain evidence="4 5">FW100M-8</strain>
    </source>
</reference>
<dbReference type="CDD" id="cd03137">
    <property type="entry name" value="GATase1_AraC_1"/>
    <property type="match status" value="1"/>
</dbReference>
<gene>
    <name evidence="4" type="ORF">ET445_15720</name>
</gene>
<dbReference type="PANTHER" id="PTHR43130">
    <property type="entry name" value="ARAC-FAMILY TRANSCRIPTIONAL REGULATOR"/>
    <property type="match status" value="1"/>
</dbReference>
<evidence type="ECO:0000256" key="1">
    <source>
        <dbReference type="ARBA" id="ARBA00023015"/>
    </source>
</evidence>
<dbReference type="AlphaFoldDB" id="A0A4P6FHB1"/>
<dbReference type="InterPro" id="IPR029062">
    <property type="entry name" value="Class_I_gatase-like"/>
</dbReference>
<dbReference type="GO" id="GO:0003700">
    <property type="term" value="F:DNA-binding transcription factor activity"/>
    <property type="evidence" value="ECO:0007669"/>
    <property type="project" value="InterPro"/>
</dbReference>
<sequence>MLKTIACIALDQMAPFEFGVICEVFGVDRREHGGPVFDFHVVAAEPGRITTKLGFDLHVEEGLDFARTADLVAIPASLIDTPPDERILQVVRDAVDRGAWVLSVCSGAFTLGHAGVLDGRRSTTHWMYTDKLARLFPETVVDPDVLFVQDGKVVTGAGTAAGIDAALHIVRTELGQTATNIVARRMVVPPQRDGGQSQFIRTPVVECRSESFALITEWMLEHLDEDLTVDRLARKALMSPRTFARKFRAETGTTPNAWLNRQRLLRAQELLEESDLSLEEIARETGFGAAAVMRHHFIKVLQTTPTAYRRTFGAVPPPLDDRFDEARALTAV</sequence>
<proteinExistence type="predicted"/>
<dbReference type="InterPro" id="IPR052158">
    <property type="entry name" value="INH-QAR"/>
</dbReference>
<protein>
    <submittedName>
        <fullName evidence="4">Helix-turn-helix domain-containing protein</fullName>
    </submittedName>
</protein>
<dbReference type="RefSeq" id="WP_129192107.1">
    <property type="nucleotide sequence ID" value="NZ_CP035491.1"/>
</dbReference>
<evidence type="ECO:0000256" key="2">
    <source>
        <dbReference type="ARBA" id="ARBA00023163"/>
    </source>
</evidence>
<dbReference type="GO" id="GO:0043565">
    <property type="term" value="F:sequence-specific DNA binding"/>
    <property type="evidence" value="ECO:0007669"/>
    <property type="project" value="InterPro"/>
</dbReference>
<dbReference type="InterPro" id="IPR018060">
    <property type="entry name" value="HTH_AraC"/>
</dbReference>
<dbReference type="SUPFAM" id="SSF46689">
    <property type="entry name" value="Homeodomain-like"/>
    <property type="match status" value="2"/>
</dbReference>
<dbReference type="InterPro" id="IPR009057">
    <property type="entry name" value="Homeodomain-like_sf"/>
</dbReference>
<dbReference type="PROSITE" id="PS01124">
    <property type="entry name" value="HTH_ARAC_FAMILY_2"/>
    <property type="match status" value="1"/>
</dbReference>
<dbReference type="Proteomes" id="UP000291259">
    <property type="component" value="Chromosome"/>
</dbReference>
<dbReference type="PANTHER" id="PTHR43130:SF3">
    <property type="entry name" value="HTH-TYPE TRANSCRIPTIONAL REGULATOR RV1931C"/>
    <property type="match status" value="1"/>
</dbReference>
<keyword evidence="1" id="KW-0805">Transcription regulation</keyword>
<evidence type="ECO:0000313" key="4">
    <source>
        <dbReference type="EMBL" id="QAY74563.1"/>
    </source>
</evidence>
<dbReference type="SUPFAM" id="SSF52317">
    <property type="entry name" value="Class I glutamine amidotransferase-like"/>
    <property type="match status" value="1"/>
</dbReference>
<organism evidence="4 5">
    <name type="scientific">Agromyces protaetiae</name>
    <dbReference type="NCBI Taxonomy" id="2509455"/>
    <lineage>
        <taxon>Bacteria</taxon>
        <taxon>Bacillati</taxon>
        <taxon>Actinomycetota</taxon>
        <taxon>Actinomycetes</taxon>
        <taxon>Micrococcales</taxon>
        <taxon>Microbacteriaceae</taxon>
        <taxon>Agromyces</taxon>
    </lineage>
</organism>
<name>A0A4P6FHB1_9MICO</name>
<dbReference type="Pfam" id="PF01965">
    <property type="entry name" value="DJ-1_PfpI"/>
    <property type="match status" value="1"/>
</dbReference>
<dbReference type="Gene3D" id="1.10.10.60">
    <property type="entry name" value="Homeodomain-like"/>
    <property type="match status" value="1"/>
</dbReference>
<dbReference type="EMBL" id="CP035491">
    <property type="protein sequence ID" value="QAY74563.1"/>
    <property type="molecule type" value="Genomic_DNA"/>
</dbReference>
<keyword evidence="5" id="KW-1185">Reference proteome</keyword>
<dbReference type="InterPro" id="IPR002818">
    <property type="entry name" value="DJ-1/PfpI"/>
</dbReference>
<feature type="domain" description="HTH araC/xylS-type" evidence="3">
    <location>
        <begin position="213"/>
        <end position="311"/>
    </location>
</feature>
<dbReference type="SMART" id="SM00342">
    <property type="entry name" value="HTH_ARAC"/>
    <property type="match status" value="1"/>
</dbReference>
<accession>A0A4P6FHB1</accession>
<dbReference type="Pfam" id="PF12833">
    <property type="entry name" value="HTH_18"/>
    <property type="match status" value="1"/>
</dbReference>